<protein>
    <submittedName>
        <fullName evidence="1">Uncharacterized protein</fullName>
    </submittedName>
</protein>
<reference evidence="1" key="1">
    <citation type="submission" date="2023-07" db="EMBL/GenBank/DDBJ databases">
        <authorList>
            <consortium name="CYATHOMIX"/>
        </authorList>
    </citation>
    <scope>NUCLEOTIDE SEQUENCE</scope>
    <source>
        <strain evidence="1">N/A</strain>
    </source>
</reference>
<comment type="caution">
    <text evidence="1">The sequence shown here is derived from an EMBL/GenBank/DDBJ whole genome shotgun (WGS) entry which is preliminary data.</text>
</comment>
<proteinExistence type="predicted"/>
<name>A0AA36GKM2_CYLNA</name>
<dbReference type="InterPro" id="IPR057711">
    <property type="entry name" value="DUF7951"/>
</dbReference>
<dbReference type="EMBL" id="CATQJL010000112">
    <property type="protein sequence ID" value="CAJ0593172.1"/>
    <property type="molecule type" value="Genomic_DNA"/>
</dbReference>
<evidence type="ECO:0000313" key="2">
    <source>
        <dbReference type="Proteomes" id="UP001176961"/>
    </source>
</evidence>
<dbReference type="Pfam" id="PF25824">
    <property type="entry name" value="DUF7951"/>
    <property type="match status" value="1"/>
</dbReference>
<dbReference type="AlphaFoldDB" id="A0AA36GKM2"/>
<dbReference type="Proteomes" id="UP001176961">
    <property type="component" value="Unassembled WGS sequence"/>
</dbReference>
<evidence type="ECO:0000313" key="1">
    <source>
        <dbReference type="EMBL" id="CAJ0593172.1"/>
    </source>
</evidence>
<keyword evidence="2" id="KW-1185">Reference proteome</keyword>
<sequence length="442" mass="50252">MSTFKADGVVDKLRVGNVLASSNCLSSLSTKIWSASLLSLMSSIPPLISSRQCLLRQWWFKRCSQWMEVQCSVEDCIVVVGSRTPTESNQKGRKEVFLQLKDPDGEQLAELKVPWPDSEPQPSTIKFVESEECVRLTNDITYATVPLRICKLREVLRNRRTKDLPKRFSSFADLSPKDSSKQQSLHEALKDFVSNPLAEGAWKRAFKCLSVKGADADGLLHNDEQMLLLDFLPTQSFTSKELKNICEVLRRTNIFGPRSVGSFYELCLSMDQTSLLCSVIESSEALSEQSLALFLDYTAQAISEEKSSMEGERLLAKLLRRHFGARRLSECAAQKITTQHASVLIQRCMRLYIMPECSEIAEQALSLITVLTDTFGNRLVWENDLHDVVQETLEFSERMAEIMTSFKQIELKRSQTTREEEDDPNTLYTVEVISLPRRPLNW</sequence>
<accession>A0AA36GKM2</accession>
<gene>
    <name evidence="1" type="ORF">CYNAS_LOCUS5155</name>
</gene>
<organism evidence="1 2">
    <name type="scientific">Cylicocyclus nassatus</name>
    <name type="common">Nematode worm</name>
    <dbReference type="NCBI Taxonomy" id="53992"/>
    <lineage>
        <taxon>Eukaryota</taxon>
        <taxon>Metazoa</taxon>
        <taxon>Ecdysozoa</taxon>
        <taxon>Nematoda</taxon>
        <taxon>Chromadorea</taxon>
        <taxon>Rhabditida</taxon>
        <taxon>Rhabditina</taxon>
        <taxon>Rhabditomorpha</taxon>
        <taxon>Strongyloidea</taxon>
        <taxon>Strongylidae</taxon>
        <taxon>Cylicocyclus</taxon>
    </lineage>
</organism>